<feature type="domain" description="Enoyl reductase (ER)" evidence="13">
    <location>
        <begin position="86"/>
        <end position="422"/>
    </location>
</feature>
<keyword evidence="4 11" id="KW-0862">Zinc</keyword>
<evidence type="ECO:0000256" key="2">
    <source>
        <dbReference type="ARBA" id="ARBA00008072"/>
    </source>
</evidence>
<comment type="caution">
    <text evidence="14">The sequence shown here is derived from an EMBL/GenBank/DDBJ whole genome shotgun (WGS) entry which is preliminary data.</text>
</comment>
<dbReference type="InterPro" id="IPR011032">
    <property type="entry name" value="GroES-like_sf"/>
</dbReference>
<comment type="function">
    <text evidence="7">Xylitol dehydrogenase which catalyzes the conversion of xylitol to D-xylulose. Xylose is a major component of hemicelluloses such as xylan. Most fungi utilize D-xylose via three enzymatic reactions, xylose reductase (XR), xylitol dehydrogenase (XDH), and xylulokinase, to form xylulose 5-phosphate, which enters pentose phosphate pathway.</text>
</comment>
<keyword evidence="5" id="KW-0560">Oxidoreductase</keyword>
<dbReference type="PANTHER" id="PTHR43161">
    <property type="entry name" value="SORBITOL DEHYDROGENASE"/>
    <property type="match status" value="1"/>
</dbReference>
<dbReference type="InterPro" id="IPR045306">
    <property type="entry name" value="SDH-like"/>
</dbReference>
<dbReference type="SMART" id="SM00829">
    <property type="entry name" value="PKS_ER"/>
    <property type="match status" value="1"/>
</dbReference>
<comment type="pathway">
    <text evidence="8">Carbohydrate degradation; L-arabinose degradation via L-arabinitol; D-xylulose 5-phosphate from L-arabinose (fungal route): step 4/5.</text>
</comment>
<dbReference type="Gene3D" id="3.40.50.720">
    <property type="entry name" value="NAD(P)-binding Rossmann-like Domain"/>
    <property type="match status" value="1"/>
</dbReference>
<reference evidence="14 15" key="1">
    <citation type="journal article" date="2018" name="BMC Genomics">
        <title>Genomic evidence for intraspecific hybridization in a clonal and extremely halotolerant yeast.</title>
        <authorList>
            <person name="Gostincar C."/>
            <person name="Stajich J.E."/>
            <person name="Zupancic J."/>
            <person name="Zalar P."/>
            <person name="Gunde-Cimerman N."/>
        </authorList>
    </citation>
    <scope>NUCLEOTIDE SEQUENCE [LARGE SCALE GENOMIC DNA]</scope>
    <source>
        <strain evidence="14 15">EXF-2682</strain>
    </source>
</reference>
<dbReference type="CDD" id="cd05285">
    <property type="entry name" value="sorbitol_DH"/>
    <property type="match status" value="1"/>
</dbReference>
<dbReference type="FunFam" id="3.40.50.720:FF:000068">
    <property type="entry name" value="Sorbitol dehydrogenase"/>
    <property type="match status" value="1"/>
</dbReference>
<evidence type="ECO:0000256" key="5">
    <source>
        <dbReference type="ARBA" id="ARBA00023002"/>
    </source>
</evidence>
<organism evidence="14 15">
    <name type="scientific">Hortaea werneckii</name>
    <name type="common">Black yeast</name>
    <name type="synonym">Cladosporium werneckii</name>
    <dbReference type="NCBI Taxonomy" id="91943"/>
    <lineage>
        <taxon>Eukaryota</taxon>
        <taxon>Fungi</taxon>
        <taxon>Dikarya</taxon>
        <taxon>Ascomycota</taxon>
        <taxon>Pezizomycotina</taxon>
        <taxon>Dothideomycetes</taxon>
        <taxon>Dothideomycetidae</taxon>
        <taxon>Mycosphaerellales</taxon>
        <taxon>Teratosphaeriaceae</taxon>
        <taxon>Hortaea</taxon>
    </lineage>
</organism>
<protein>
    <recommendedName>
        <fullName evidence="9">D-xylulose reductase</fullName>
        <ecNumber evidence="9">1.1.1.9</ecNumber>
    </recommendedName>
    <alternativeName>
        <fullName evidence="10">Xylitol dehydrogenase A</fullName>
    </alternativeName>
</protein>
<dbReference type="Proteomes" id="UP000269276">
    <property type="component" value="Unassembled WGS sequence"/>
</dbReference>
<evidence type="ECO:0000256" key="4">
    <source>
        <dbReference type="ARBA" id="ARBA00022833"/>
    </source>
</evidence>
<comment type="similarity">
    <text evidence="2 11">Belongs to the zinc-containing alcohol dehydrogenase family.</text>
</comment>
<feature type="region of interest" description="Disordered" evidence="12">
    <location>
        <begin position="1"/>
        <end position="24"/>
    </location>
</feature>
<dbReference type="InterPro" id="IPR020843">
    <property type="entry name" value="ER"/>
</dbReference>
<evidence type="ECO:0000256" key="3">
    <source>
        <dbReference type="ARBA" id="ARBA00022723"/>
    </source>
</evidence>
<dbReference type="AlphaFoldDB" id="A0A3M7E002"/>
<sequence>MHTRTLQTASRLALQRRSGNVPASATKISSRGLCHCNVSVPKPPGWQPRKPETAAKPGVRPYASVNEEHATPLTSAKQNLSFVLQKAKHVSFEDRPVPALQSPHDVIINVQWTGICGSDVHYWDHGEVGPFKVEQPMVLGHESAGVITQVGDKVTSLKVGDRVAMEPGVPCRRCERCREGRYNLCYDMAFAATPPSDGTLAKYYTLPGDFCYKLPDHVTLEEGAVVEPLSVGVHIVRQGGVKPGDSVVVYGAGPVGLVCMAVAKAFGATKVIAVDINEERLNFATDYCATHAFRPAKETPEASAARLIQENDLGPGADVVIDATGAEPCIQQSIHAVRVGGTYVQGGMGKPDVNFPIMTACTKELTIKGSFRYASGDYALAVELISSGKIDVKKLITQHVKFQDAEAAFHEVKAAKGIKSLIEGPANMTI</sequence>
<evidence type="ECO:0000256" key="11">
    <source>
        <dbReference type="RuleBase" id="RU361277"/>
    </source>
</evidence>
<dbReference type="EMBL" id="QWIP01000188">
    <property type="protein sequence ID" value="RMY69925.1"/>
    <property type="molecule type" value="Genomic_DNA"/>
</dbReference>
<evidence type="ECO:0000256" key="12">
    <source>
        <dbReference type="SAM" id="MobiDB-lite"/>
    </source>
</evidence>
<dbReference type="GO" id="GO:0008270">
    <property type="term" value="F:zinc ion binding"/>
    <property type="evidence" value="ECO:0007669"/>
    <property type="project" value="InterPro"/>
</dbReference>
<dbReference type="GO" id="GO:0006062">
    <property type="term" value="P:sorbitol catabolic process"/>
    <property type="evidence" value="ECO:0007669"/>
    <property type="project" value="TreeGrafter"/>
</dbReference>
<gene>
    <name evidence="14" type="ORF">D0863_06147</name>
</gene>
<proteinExistence type="inferred from homology"/>
<dbReference type="GO" id="GO:0046526">
    <property type="term" value="F:D-xylulose reductase activity"/>
    <property type="evidence" value="ECO:0007669"/>
    <property type="project" value="UniProtKB-EC"/>
</dbReference>
<dbReference type="InterPro" id="IPR036291">
    <property type="entry name" value="NAD(P)-bd_dom_sf"/>
</dbReference>
<dbReference type="InterPro" id="IPR013154">
    <property type="entry name" value="ADH-like_N"/>
</dbReference>
<dbReference type="InterPro" id="IPR002328">
    <property type="entry name" value="ADH_Zn_CS"/>
</dbReference>
<evidence type="ECO:0000256" key="10">
    <source>
        <dbReference type="ARBA" id="ARBA00030139"/>
    </source>
</evidence>
<dbReference type="InterPro" id="IPR013149">
    <property type="entry name" value="ADH-like_C"/>
</dbReference>
<evidence type="ECO:0000256" key="8">
    <source>
        <dbReference type="ARBA" id="ARBA00025713"/>
    </source>
</evidence>
<dbReference type="EC" id="1.1.1.9" evidence="9"/>
<dbReference type="SUPFAM" id="SSF51735">
    <property type="entry name" value="NAD(P)-binding Rossmann-fold domains"/>
    <property type="match status" value="1"/>
</dbReference>
<dbReference type="GO" id="GO:0003939">
    <property type="term" value="F:L-iditol 2-dehydrogenase (NAD+) activity"/>
    <property type="evidence" value="ECO:0007669"/>
    <property type="project" value="TreeGrafter"/>
</dbReference>
<dbReference type="PROSITE" id="PS00059">
    <property type="entry name" value="ADH_ZINC"/>
    <property type="match status" value="1"/>
</dbReference>
<evidence type="ECO:0000256" key="1">
    <source>
        <dbReference type="ARBA" id="ARBA00001947"/>
    </source>
</evidence>
<comment type="cofactor">
    <cofactor evidence="1 11">
        <name>Zn(2+)</name>
        <dbReference type="ChEBI" id="CHEBI:29105"/>
    </cofactor>
</comment>
<dbReference type="Pfam" id="PF08240">
    <property type="entry name" value="ADH_N"/>
    <property type="match status" value="1"/>
</dbReference>
<evidence type="ECO:0000256" key="6">
    <source>
        <dbReference type="ARBA" id="ARBA00023027"/>
    </source>
</evidence>
<dbReference type="OrthoDB" id="3941538at2759"/>
<keyword evidence="6" id="KW-0520">NAD</keyword>
<name>A0A3M7E002_HORWE</name>
<evidence type="ECO:0000256" key="9">
    <source>
        <dbReference type="ARBA" id="ARBA00026119"/>
    </source>
</evidence>
<evidence type="ECO:0000259" key="13">
    <source>
        <dbReference type="SMART" id="SM00829"/>
    </source>
</evidence>
<dbReference type="SUPFAM" id="SSF50129">
    <property type="entry name" value="GroES-like"/>
    <property type="match status" value="1"/>
</dbReference>
<dbReference type="Pfam" id="PF00107">
    <property type="entry name" value="ADH_zinc_N"/>
    <property type="match status" value="1"/>
</dbReference>
<dbReference type="Gene3D" id="3.90.180.10">
    <property type="entry name" value="Medium-chain alcohol dehydrogenases, catalytic domain"/>
    <property type="match status" value="1"/>
</dbReference>
<evidence type="ECO:0000313" key="14">
    <source>
        <dbReference type="EMBL" id="RMY69925.1"/>
    </source>
</evidence>
<dbReference type="PANTHER" id="PTHR43161:SF9">
    <property type="entry name" value="SORBITOL DEHYDROGENASE"/>
    <property type="match status" value="1"/>
</dbReference>
<feature type="compositionally biased region" description="Polar residues" evidence="12">
    <location>
        <begin position="1"/>
        <end position="10"/>
    </location>
</feature>
<accession>A0A3M7E002</accession>
<evidence type="ECO:0000256" key="7">
    <source>
        <dbReference type="ARBA" id="ARBA00024843"/>
    </source>
</evidence>
<dbReference type="VEuPathDB" id="FungiDB:BTJ68_13707"/>
<evidence type="ECO:0000313" key="15">
    <source>
        <dbReference type="Proteomes" id="UP000269276"/>
    </source>
</evidence>
<keyword evidence="3 11" id="KW-0479">Metal-binding</keyword>